<evidence type="ECO:0000313" key="1">
    <source>
        <dbReference type="EMBL" id="AZM32468.1"/>
    </source>
</evidence>
<dbReference type="AlphaFoldDB" id="A0A3S8V8X8"/>
<organism evidence="1">
    <name type="scientific">Magnolia sieboldii</name>
    <dbReference type="NCBI Taxonomy" id="85868"/>
    <lineage>
        <taxon>Eukaryota</taxon>
        <taxon>Viridiplantae</taxon>
        <taxon>Streptophyta</taxon>
        <taxon>Embryophyta</taxon>
        <taxon>Tracheophyta</taxon>
        <taxon>Spermatophyta</taxon>
        <taxon>Magnoliopsida</taxon>
        <taxon>Magnoliidae</taxon>
        <taxon>Magnoliales</taxon>
        <taxon>Magnoliaceae</taxon>
        <taxon>Magnolia</taxon>
    </lineage>
</organism>
<proteinExistence type="predicted"/>
<protein>
    <submittedName>
        <fullName evidence="1">Ribosomal protein L36</fullName>
    </submittedName>
</protein>
<keyword evidence="1" id="KW-0150">Chloroplast</keyword>
<dbReference type="GO" id="GO:0005840">
    <property type="term" value="C:ribosome"/>
    <property type="evidence" value="ECO:0007669"/>
    <property type="project" value="UniProtKB-KW"/>
</dbReference>
<geneLocation type="chloroplast" evidence="1"/>
<name>A0A3S8V8X8_9MAGN</name>
<gene>
    <name evidence="1" type="primary">rpl36</name>
</gene>
<keyword evidence="1" id="KW-0689">Ribosomal protein</keyword>
<dbReference type="EMBL" id="MG800828">
    <property type="protein sequence ID" value="AZM32468.1"/>
    <property type="molecule type" value="Genomic_DNA"/>
</dbReference>
<keyword evidence="1" id="KW-0934">Plastid</keyword>
<reference evidence="1" key="1">
    <citation type="journal article" date="2018" name="Conserv Genet Resour">
        <title>The complete chloroplast genome of Siebold's magnolia: Magnolia sieboldii (Magnoliaceae), a highly ornamental species with attractive aromatic flowers.</title>
        <authorList>
            <person name="Cui Y."/>
            <person name="Li C."/>
            <person name="Zhang Y."/>
            <person name="Liu Y."/>
            <person name="Wang Y."/>
            <person name="Li D."/>
            <person name="Du F.K."/>
        </authorList>
    </citation>
    <scope>NUCLEOTIDE SEQUENCE</scope>
    <source>
        <strain evidence="1">S8</strain>
    </source>
</reference>
<sequence length="42" mass="4977">MSLFMSRIETNYYNSSPPTDQSTFFTNFTNRGPYFHICYSLP</sequence>
<keyword evidence="1" id="KW-0687">Ribonucleoprotein</keyword>
<accession>A0A3S8V8X8</accession>